<feature type="domain" description="PUL" evidence="1">
    <location>
        <begin position="1"/>
        <end position="50"/>
    </location>
</feature>
<accession>A0A0G4MDD6</accession>
<evidence type="ECO:0000313" key="3">
    <source>
        <dbReference type="Proteomes" id="UP000044602"/>
    </source>
</evidence>
<proteinExistence type="predicted"/>
<name>A0A0G4MDD6_VERLO</name>
<evidence type="ECO:0000313" key="2">
    <source>
        <dbReference type="EMBL" id="CRK32289.1"/>
    </source>
</evidence>
<dbReference type="Proteomes" id="UP000044602">
    <property type="component" value="Unassembled WGS sequence"/>
</dbReference>
<gene>
    <name evidence="2" type="ORF">BN1708_005680</name>
</gene>
<sequence>MLLALGHLVYCTAIDGELADLLRTMDAEATVLGKKKLFPKEKLVVEVGSELLGKGLKRK</sequence>
<dbReference type="EMBL" id="CVQH01022083">
    <property type="protein sequence ID" value="CRK32289.1"/>
    <property type="molecule type" value="Genomic_DNA"/>
</dbReference>
<protein>
    <recommendedName>
        <fullName evidence="1">PUL domain-containing protein</fullName>
    </recommendedName>
</protein>
<evidence type="ECO:0000259" key="1">
    <source>
        <dbReference type="Pfam" id="PF08324"/>
    </source>
</evidence>
<dbReference type="Pfam" id="PF08324">
    <property type="entry name" value="PUL"/>
    <property type="match status" value="1"/>
</dbReference>
<reference evidence="2 3" key="1">
    <citation type="submission" date="2015-05" db="EMBL/GenBank/DDBJ databases">
        <authorList>
            <person name="Wang D.B."/>
            <person name="Wang M."/>
        </authorList>
    </citation>
    <scope>NUCLEOTIDE SEQUENCE [LARGE SCALE GENOMIC DNA]</scope>
    <source>
        <strain evidence="2">VL1</strain>
    </source>
</reference>
<dbReference type="InterPro" id="IPR013535">
    <property type="entry name" value="PUL_dom"/>
</dbReference>
<dbReference type="STRING" id="100787.A0A0G4MDD6"/>
<keyword evidence="3" id="KW-1185">Reference proteome</keyword>
<dbReference type="AlphaFoldDB" id="A0A0G4MDD6"/>
<organism evidence="2 3">
    <name type="scientific">Verticillium longisporum</name>
    <name type="common">Verticillium dahliae var. longisporum</name>
    <dbReference type="NCBI Taxonomy" id="100787"/>
    <lineage>
        <taxon>Eukaryota</taxon>
        <taxon>Fungi</taxon>
        <taxon>Dikarya</taxon>
        <taxon>Ascomycota</taxon>
        <taxon>Pezizomycotina</taxon>
        <taxon>Sordariomycetes</taxon>
        <taxon>Hypocreomycetidae</taxon>
        <taxon>Glomerellales</taxon>
        <taxon>Plectosphaerellaceae</taxon>
        <taxon>Verticillium</taxon>
    </lineage>
</organism>